<evidence type="ECO:0000313" key="1">
    <source>
        <dbReference type="EMBL" id="KFC08286.1"/>
    </source>
</evidence>
<dbReference type="SUPFAM" id="SSF103370">
    <property type="entry name" value="NinB"/>
    <property type="match status" value="1"/>
</dbReference>
<dbReference type="InterPro" id="IPR008711">
    <property type="entry name" value="Recombinase_NinB"/>
</dbReference>
<accession>A0A085ADJ1</accession>
<dbReference type="Proteomes" id="UP000028630">
    <property type="component" value="Unassembled WGS sequence"/>
</dbReference>
<dbReference type="eggNOG" id="ENOG5032YYI">
    <property type="taxonomic scope" value="Bacteria"/>
</dbReference>
<dbReference type="OrthoDB" id="6064804at2"/>
<sequence length="150" mass="17406">MSQQFHLVNESVKQNAINYIRSLPVDQKRPLVLDIKEMTRTLQQNSKLWPLLKDLSDQVIWFGNKYDSADWKDLITALVAKSKKQEQRMAPGLDGGVVMFGQRTSKMTVRQMVEVIEAIYWFGTQQGVKFSDKSRIEIEWAKRWGDSNAK</sequence>
<dbReference type="RefSeq" id="WP_038155364.1">
    <property type="nucleotide sequence ID" value="NZ_JMTB01000054.1"/>
</dbReference>
<evidence type="ECO:0000313" key="2">
    <source>
        <dbReference type="Proteomes" id="UP000028630"/>
    </source>
</evidence>
<reference evidence="2" key="1">
    <citation type="submission" date="2014-05" db="EMBL/GenBank/DDBJ databases">
        <title>ATOL: Assembling a taxonomically balanced genome-scale reconstruction of the evolutionary history of the Enterobacteriaceae.</title>
        <authorList>
            <person name="Plunkett G. III"/>
            <person name="Neeno-Eckwall E.C."/>
            <person name="Glasner J.D."/>
            <person name="Perna N.T."/>
        </authorList>
    </citation>
    <scope>NUCLEOTIDE SEQUENCE [LARGE SCALE GENOMIC DNA]</scope>
    <source>
        <strain evidence="2">ATCC 49490</strain>
    </source>
</reference>
<name>A0A085ADJ1_9ENTR</name>
<dbReference type="Pfam" id="PF05772">
    <property type="entry name" value="NinB"/>
    <property type="match status" value="1"/>
</dbReference>
<dbReference type="AlphaFoldDB" id="A0A085ADJ1"/>
<organism evidence="1 2">
    <name type="scientific">Trabulsiella guamensis ATCC 49490</name>
    <dbReference type="NCBI Taxonomy" id="1005994"/>
    <lineage>
        <taxon>Bacteria</taxon>
        <taxon>Pseudomonadati</taxon>
        <taxon>Pseudomonadota</taxon>
        <taxon>Gammaproteobacteria</taxon>
        <taxon>Enterobacterales</taxon>
        <taxon>Enterobacteriaceae</taxon>
        <taxon>Trabulsiella</taxon>
    </lineage>
</organism>
<comment type="caution">
    <text evidence="1">The sequence shown here is derived from an EMBL/GenBank/DDBJ whole genome shotgun (WGS) entry which is preliminary data.</text>
</comment>
<proteinExistence type="predicted"/>
<dbReference type="EMBL" id="JMTB01000054">
    <property type="protein sequence ID" value="KFC08286.1"/>
    <property type="molecule type" value="Genomic_DNA"/>
</dbReference>
<dbReference type="Gene3D" id="1.10.3790.10">
    <property type="entry name" value="NinB"/>
    <property type="match status" value="1"/>
</dbReference>
<dbReference type="InterPro" id="IPR036619">
    <property type="entry name" value="NinB_sf"/>
</dbReference>
<keyword evidence="2" id="KW-1185">Reference proteome</keyword>
<gene>
    <name evidence="1" type="primary">ninB</name>
    <name evidence="1" type="ORF">GTGU_01482</name>
</gene>
<protein>
    <submittedName>
        <fullName evidence="1">NinB family phage DNA recombination protein</fullName>
    </submittedName>
</protein>